<evidence type="ECO:0000256" key="2">
    <source>
        <dbReference type="ARBA" id="ARBA00022473"/>
    </source>
</evidence>
<dbReference type="Proteomes" id="UP000717585">
    <property type="component" value="Unassembled WGS sequence"/>
</dbReference>
<organism evidence="4 5">
    <name type="scientific">Carpediemonas membranifera</name>
    <dbReference type="NCBI Taxonomy" id="201153"/>
    <lineage>
        <taxon>Eukaryota</taxon>
        <taxon>Metamonada</taxon>
        <taxon>Carpediemonas-like organisms</taxon>
        <taxon>Carpediemonas</taxon>
    </lineage>
</organism>
<keyword evidence="5" id="KW-1185">Reference proteome</keyword>
<proteinExistence type="inferred from homology"/>
<evidence type="ECO:0000313" key="5">
    <source>
        <dbReference type="Proteomes" id="UP000717585"/>
    </source>
</evidence>
<comment type="similarity">
    <text evidence="1">Belongs to the AIDA family.</text>
</comment>
<dbReference type="EMBL" id="JAHDYR010000016">
    <property type="protein sequence ID" value="KAG9394233.1"/>
    <property type="molecule type" value="Genomic_DNA"/>
</dbReference>
<sequence>MGSEMPIVPQLFSQHVHDSKVPGGLGRRDNSPNTLRTKLQTWQTALRKAIEYDKWGQPIEAEEGYASLTNSITAFLKTTPQPPAVDTLIRKLSLTVDLRCKAVADMDATFIDSRALEQVAALVPLLDEPDRVQTWPVDLRQWEGDQTPRMKVNPSNPDLGAIGGSLLARPAADPGSVYVAVRIKLAVVPDAHKMKDAMVTSTLVMGGRTVEVQHTPFARNATEDGKGLVFHDIIFLQKPFADMAGGRVFLELRHYKPDKRKISLRCYTYLDLGALQEGQFFLAWLKKPADYAMGKKKVAWKGEYGLQGEVKLWAG</sequence>
<dbReference type="GO" id="GO:0016020">
    <property type="term" value="C:membrane"/>
    <property type="evidence" value="ECO:0007669"/>
    <property type="project" value="TreeGrafter"/>
</dbReference>
<protein>
    <submittedName>
        <fullName evidence="4">Cytoskeletal adhesion</fullName>
    </submittedName>
</protein>
<keyword evidence="2" id="KW-0217">Developmental protein</keyword>
<feature type="domain" description="C2 Aida-type" evidence="3">
    <location>
        <begin position="167"/>
        <end position="315"/>
    </location>
</feature>
<dbReference type="Gene3D" id="1.20.120.360">
    <property type="entry name" value="Axin interactor, dorsalization-associated protein, N-terminal domain"/>
    <property type="match status" value="1"/>
</dbReference>
<dbReference type="Pfam" id="PF08910">
    <property type="entry name" value="Aida_N"/>
    <property type="match status" value="1"/>
</dbReference>
<reference evidence="4" key="1">
    <citation type="submission" date="2021-05" db="EMBL/GenBank/DDBJ databases">
        <title>A free-living protist that lacks canonical eukaryotic 1 DNA replication and segregation systems.</title>
        <authorList>
            <person name="Salas-Leiva D.E."/>
            <person name="Tromer E.C."/>
            <person name="Curtis B.A."/>
            <person name="Jerlstrom-Hultqvist J."/>
            <person name="Kolisko M."/>
            <person name="Yi Z."/>
            <person name="Salas-Leiva J.S."/>
            <person name="Gallot-Lavallee L."/>
            <person name="Kops G.J.P.L."/>
            <person name="Archibald J.M."/>
            <person name="Simpson A.G.B."/>
            <person name="Roger A.J."/>
        </authorList>
    </citation>
    <scope>NUCLEOTIDE SEQUENCE</scope>
    <source>
        <strain evidence="4">BICM</strain>
    </source>
</reference>
<accession>A0A8J6B2C1</accession>
<dbReference type="GO" id="GO:0035091">
    <property type="term" value="F:phosphatidylinositol binding"/>
    <property type="evidence" value="ECO:0007669"/>
    <property type="project" value="TreeGrafter"/>
</dbReference>
<dbReference type="InterPro" id="IPR025939">
    <property type="entry name" value="Aida_C"/>
</dbReference>
<evidence type="ECO:0000313" key="4">
    <source>
        <dbReference type="EMBL" id="KAG9394233.1"/>
    </source>
</evidence>
<dbReference type="AlphaFoldDB" id="A0A8J6B2C1"/>
<dbReference type="InterPro" id="IPR035892">
    <property type="entry name" value="C2_domain_sf"/>
</dbReference>
<dbReference type="PANTHER" id="PTHR28654:SF1">
    <property type="entry name" value="AXIN INTERACTOR, DORSALIZATION-ASSOCIATED PROTEIN"/>
    <property type="match status" value="1"/>
</dbReference>
<dbReference type="InterPro" id="IPR036818">
    <property type="entry name" value="AIDA_N_sf"/>
</dbReference>
<dbReference type="PANTHER" id="PTHR28654">
    <property type="entry name" value="AXIN INTERACTOR, DORSALIZATION-ASSOCIATED PROTEIN"/>
    <property type="match status" value="1"/>
</dbReference>
<dbReference type="InterPro" id="IPR023421">
    <property type="entry name" value="AIDA_N"/>
</dbReference>
<dbReference type="PROSITE" id="PS51911">
    <property type="entry name" value="C2_AIDA"/>
    <property type="match status" value="1"/>
</dbReference>
<dbReference type="Pfam" id="PF14186">
    <property type="entry name" value="Aida_C2"/>
    <property type="match status" value="1"/>
</dbReference>
<evidence type="ECO:0000256" key="1">
    <source>
        <dbReference type="ARBA" id="ARBA00007205"/>
    </source>
</evidence>
<dbReference type="Gene3D" id="2.60.40.150">
    <property type="entry name" value="C2 domain"/>
    <property type="match status" value="1"/>
</dbReference>
<gene>
    <name evidence="4" type="ORF">J8273_4335</name>
</gene>
<evidence type="ECO:0000259" key="3">
    <source>
        <dbReference type="PROSITE" id="PS51911"/>
    </source>
</evidence>
<comment type="caution">
    <text evidence="4">The sequence shown here is derived from an EMBL/GenBank/DDBJ whole genome shotgun (WGS) entry which is preliminary data.</text>
</comment>
<dbReference type="OrthoDB" id="428576at2759"/>
<dbReference type="SUPFAM" id="SSF109779">
    <property type="entry name" value="Domain from hypothetical 2610208m17rik protein"/>
    <property type="match status" value="1"/>
</dbReference>
<name>A0A8J6B2C1_9EUKA</name>